<keyword evidence="7" id="KW-0804">Transcription</keyword>
<dbReference type="PROSITE" id="PS50294">
    <property type="entry name" value="WD_REPEATS_REGION"/>
    <property type="match status" value="2"/>
</dbReference>
<evidence type="ECO:0000256" key="2">
    <source>
        <dbReference type="ARBA" id="ARBA00008075"/>
    </source>
</evidence>
<evidence type="ECO:0000256" key="5">
    <source>
        <dbReference type="ARBA" id="ARBA00022737"/>
    </source>
</evidence>
<evidence type="ECO:0000313" key="14">
    <source>
        <dbReference type="Proteomes" id="UP000094527"/>
    </source>
</evidence>
<feature type="compositionally biased region" description="Polar residues" evidence="12">
    <location>
        <begin position="144"/>
        <end position="171"/>
    </location>
</feature>
<feature type="region of interest" description="Disordered" evidence="12">
    <location>
        <begin position="1"/>
        <end position="37"/>
    </location>
</feature>
<evidence type="ECO:0000256" key="11">
    <source>
        <dbReference type="PROSITE-ProRule" id="PRU00221"/>
    </source>
</evidence>
<dbReference type="InterPro" id="IPR015943">
    <property type="entry name" value="WD40/YVTN_repeat-like_dom_sf"/>
</dbReference>
<dbReference type="SUPFAM" id="SSF50978">
    <property type="entry name" value="WD40 repeat-like"/>
    <property type="match status" value="1"/>
</dbReference>
<feature type="compositionally biased region" description="Polar residues" evidence="12">
    <location>
        <begin position="15"/>
        <end position="37"/>
    </location>
</feature>
<feature type="repeat" description="WD" evidence="11">
    <location>
        <begin position="358"/>
        <end position="399"/>
    </location>
</feature>
<feature type="compositionally biased region" description="Low complexity" evidence="12">
    <location>
        <begin position="1"/>
        <end position="14"/>
    </location>
</feature>
<keyword evidence="14" id="KW-1185">Reference proteome</keyword>
<feature type="compositionally biased region" description="Basic residues" evidence="12">
    <location>
        <begin position="183"/>
        <end position="196"/>
    </location>
</feature>
<dbReference type="OrthoDB" id="7318948at2759"/>
<dbReference type="GO" id="GO:0005634">
    <property type="term" value="C:nucleus"/>
    <property type="evidence" value="ECO:0007669"/>
    <property type="project" value="UniProtKB-SubCell"/>
</dbReference>
<accession>A0A1D2N3M3</accession>
<sequence>MSDISSSSDTSTASQINTNGSSSLAANKTTPNKNNLRLNFEPEFDTYDGMEVENRNQNSIALVRESNAGSSSNSRKIFANFIFIYIRSRSSTLVFGWEEILSIVFMHIMNASTPDIMRNKNSINNNNHDDSDTNLEDSGEEMDSSTCDSVSLTIEESQSNTSRSNTPLSNQGSRGGKSGSKSGKGKGRKKRKLWTVTNKHGKPVTKSKYSYSCHAKEDHAQPIFGCEFHQNLRDDQPTIFATVGSNRVTVYECTCNGSIRLLSCFADPDLEENFYTCAWSDDDNGKPLLAAAGARGIIRIFSTALASCVKHYLGHGHAINDLMFHPKDTNLLLSASKDHSLRLWNVKTDICVAIFGGVEGHRDEVLAADIDITGSRMVSCGMDHSLKVWKLKKPEIEKAIQHSYTFNPNSNVPFPTMKQNFPDFSTRDIHRNYVDCAKWFGDFIFSKSCEDQIVCWKAGKTFQLWDEVPYTCTETSVITRLEIKDCDIWFIRFALDFWKQTLALGNKSGKTFIYDLKVAEPSQIRASVLAHPKCTSAIRQTAFSRDGSVLISVCDDSTIWRWDINKDTDEDVDK</sequence>
<feature type="repeat" description="WD" evidence="11">
    <location>
        <begin position="312"/>
        <end position="354"/>
    </location>
</feature>
<dbReference type="AlphaFoldDB" id="A0A1D2N3M3"/>
<gene>
    <name evidence="13" type="ORF">Ocin01_06820</name>
</gene>
<dbReference type="Pfam" id="PF00400">
    <property type="entry name" value="WD40"/>
    <property type="match status" value="3"/>
</dbReference>
<evidence type="ECO:0000313" key="13">
    <source>
        <dbReference type="EMBL" id="ODM99869.1"/>
    </source>
</evidence>
<evidence type="ECO:0000256" key="12">
    <source>
        <dbReference type="SAM" id="MobiDB-lite"/>
    </source>
</evidence>
<dbReference type="PROSITE" id="PS50082">
    <property type="entry name" value="WD_REPEATS_2"/>
    <property type="match status" value="2"/>
</dbReference>
<name>A0A1D2N3M3_ORCCI</name>
<organism evidence="13 14">
    <name type="scientific">Orchesella cincta</name>
    <name type="common">Springtail</name>
    <name type="synonym">Podura cincta</name>
    <dbReference type="NCBI Taxonomy" id="48709"/>
    <lineage>
        <taxon>Eukaryota</taxon>
        <taxon>Metazoa</taxon>
        <taxon>Ecdysozoa</taxon>
        <taxon>Arthropoda</taxon>
        <taxon>Hexapoda</taxon>
        <taxon>Collembola</taxon>
        <taxon>Entomobryomorpha</taxon>
        <taxon>Entomobryoidea</taxon>
        <taxon>Orchesellidae</taxon>
        <taxon>Orchesellinae</taxon>
        <taxon>Orchesella</taxon>
    </lineage>
</organism>
<dbReference type="OMA" id="VWEMDPS"/>
<dbReference type="InterPro" id="IPR051243">
    <property type="entry name" value="PcG_WD-repeat"/>
</dbReference>
<evidence type="ECO:0000256" key="7">
    <source>
        <dbReference type="ARBA" id="ARBA00023163"/>
    </source>
</evidence>
<comment type="similarity">
    <text evidence="2">Belongs to the WD repeat ESC family.</text>
</comment>
<evidence type="ECO:0000256" key="10">
    <source>
        <dbReference type="ARBA" id="ARBA00076259"/>
    </source>
</evidence>
<evidence type="ECO:0000256" key="4">
    <source>
        <dbReference type="ARBA" id="ARBA00022574"/>
    </source>
</evidence>
<dbReference type="SMART" id="SM00320">
    <property type="entry name" value="WD40"/>
    <property type="match status" value="6"/>
</dbReference>
<dbReference type="FunFam" id="2.130.10.10:FF:000056">
    <property type="entry name" value="Polycomb protein eed"/>
    <property type="match status" value="1"/>
</dbReference>
<feature type="compositionally biased region" description="Acidic residues" evidence="12">
    <location>
        <begin position="132"/>
        <end position="143"/>
    </location>
</feature>
<evidence type="ECO:0000256" key="3">
    <source>
        <dbReference type="ARBA" id="ARBA00022491"/>
    </source>
</evidence>
<dbReference type="InterPro" id="IPR001680">
    <property type="entry name" value="WD40_rpt"/>
</dbReference>
<reference evidence="13 14" key="1">
    <citation type="journal article" date="2016" name="Genome Biol. Evol.">
        <title>Gene Family Evolution Reflects Adaptation to Soil Environmental Stressors in the Genome of the Collembolan Orchesella cincta.</title>
        <authorList>
            <person name="Faddeeva-Vakhrusheva A."/>
            <person name="Derks M.F."/>
            <person name="Anvar S.Y."/>
            <person name="Agamennone V."/>
            <person name="Suring W."/>
            <person name="Smit S."/>
            <person name="van Straalen N.M."/>
            <person name="Roelofs D."/>
        </authorList>
    </citation>
    <scope>NUCLEOTIDE SEQUENCE [LARGE SCALE GENOMIC DNA]</scope>
    <source>
        <tissue evidence="13">Mixed pool</tissue>
    </source>
</reference>
<dbReference type="PANTHER" id="PTHR10253">
    <property type="entry name" value="POLYCOMB PROTEIN"/>
    <property type="match status" value="1"/>
</dbReference>
<protein>
    <recommendedName>
        <fullName evidence="9">Polycomb protein esc</fullName>
    </recommendedName>
    <alternativeName>
        <fullName evidence="10">Protein extra sex combs</fullName>
    </alternativeName>
</protein>
<dbReference type="STRING" id="48709.A0A1D2N3M3"/>
<comment type="subcellular location">
    <subcellularLocation>
        <location evidence="1">Nucleus</location>
    </subcellularLocation>
</comment>
<keyword evidence="5" id="KW-0677">Repeat</keyword>
<evidence type="ECO:0000256" key="9">
    <source>
        <dbReference type="ARBA" id="ARBA00072179"/>
    </source>
</evidence>
<dbReference type="PROSITE" id="PS00678">
    <property type="entry name" value="WD_REPEATS_1"/>
    <property type="match status" value="1"/>
</dbReference>
<dbReference type="InterPro" id="IPR036322">
    <property type="entry name" value="WD40_repeat_dom_sf"/>
</dbReference>
<dbReference type="Proteomes" id="UP000094527">
    <property type="component" value="Unassembled WGS sequence"/>
</dbReference>
<comment type="caution">
    <text evidence="13">The sequence shown here is derived from an EMBL/GenBank/DDBJ whole genome shotgun (WGS) entry which is preliminary data.</text>
</comment>
<keyword evidence="6" id="KW-0805">Transcription regulation</keyword>
<keyword evidence="3" id="KW-0678">Repressor</keyword>
<proteinExistence type="inferred from homology"/>
<evidence type="ECO:0000256" key="8">
    <source>
        <dbReference type="ARBA" id="ARBA00023242"/>
    </source>
</evidence>
<dbReference type="Gene3D" id="2.130.10.10">
    <property type="entry name" value="YVTN repeat-like/Quinoprotein amine dehydrogenase"/>
    <property type="match status" value="1"/>
</dbReference>
<evidence type="ECO:0000256" key="6">
    <source>
        <dbReference type="ARBA" id="ARBA00023015"/>
    </source>
</evidence>
<dbReference type="EMBL" id="LJIJ01000251">
    <property type="protein sequence ID" value="ODM99869.1"/>
    <property type="molecule type" value="Genomic_DNA"/>
</dbReference>
<evidence type="ECO:0000256" key="1">
    <source>
        <dbReference type="ARBA" id="ARBA00004123"/>
    </source>
</evidence>
<feature type="region of interest" description="Disordered" evidence="12">
    <location>
        <begin position="120"/>
        <end position="196"/>
    </location>
</feature>
<keyword evidence="4 11" id="KW-0853">WD repeat</keyword>
<keyword evidence="8" id="KW-0539">Nucleus</keyword>
<dbReference type="InterPro" id="IPR019775">
    <property type="entry name" value="WD40_repeat_CS"/>
</dbReference>